<feature type="transmembrane region" description="Helical" evidence="2">
    <location>
        <begin position="6"/>
        <end position="29"/>
    </location>
</feature>
<dbReference type="InterPro" id="IPR036291">
    <property type="entry name" value="NAD(P)-bd_dom_sf"/>
</dbReference>
<organism evidence="4 5">
    <name type="scientific">Rubrivivax rivuli</name>
    <dbReference type="NCBI Taxonomy" id="1862385"/>
    <lineage>
        <taxon>Bacteria</taxon>
        <taxon>Pseudomonadati</taxon>
        <taxon>Pseudomonadota</taxon>
        <taxon>Betaproteobacteria</taxon>
        <taxon>Burkholderiales</taxon>
        <taxon>Sphaerotilaceae</taxon>
        <taxon>Rubrivivax</taxon>
    </lineage>
</organism>
<reference evidence="4 5" key="1">
    <citation type="submission" date="2019-01" db="EMBL/GenBank/DDBJ databases">
        <authorList>
            <person name="Chen W.-M."/>
        </authorList>
    </citation>
    <scope>NUCLEOTIDE SEQUENCE [LARGE SCALE GENOMIC DNA]</scope>
    <source>
        <strain evidence="4 5">KYPY4</strain>
    </source>
</reference>
<dbReference type="Proteomes" id="UP000285575">
    <property type="component" value="Unassembled WGS sequence"/>
</dbReference>
<dbReference type="Gene3D" id="3.40.50.720">
    <property type="entry name" value="NAD(P)-binding Rossmann-like Domain"/>
    <property type="match status" value="1"/>
</dbReference>
<dbReference type="InterPro" id="IPR003362">
    <property type="entry name" value="Bact_transf"/>
</dbReference>
<feature type="domain" description="Bacterial sugar transferase" evidence="3">
    <location>
        <begin position="3"/>
        <end position="196"/>
    </location>
</feature>
<feature type="transmembrane region" description="Helical" evidence="2">
    <location>
        <begin position="328"/>
        <end position="346"/>
    </location>
</feature>
<evidence type="ECO:0000313" key="4">
    <source>
        <dbReference type="EMBL" id="RVU43431.1"/>
    </source>
</evidence>
<dbReference type="SUPFAM" id="SSF51735">
    <property type="entry name" value="NAD(P)-binding Rossmann-fold domains"/>
    <property type="match status" value="1"/>
</dbReference>
<name>A0A437R9H3_9BURK</name>
<comment type="similarity">
    <text evidence="1">Belongs to the bacterial sugar transferase family.</text>
</comment>
<keyword evidence="2" id="KW-0472">Membrane</keyword>
<dbReference type="PANTHER" id="PTHR30576">
    <property type="entry name" value="COLANIC BIOSYNTHESIS UDP-GLUCOSE LIPID CARRIER TRANSFERASE"/>
    <property type="match status" value="1"/>
</dbReference>
<comment type="caution">
    <text evidence="4">The sequence shown here is derived from an EMBL/GenBank/DDBJ whole genome shotgun (WGS) entry which is preliminary data.</text>
</comment>
<proteinExistence type="inferred from homology"/>
<dbReference type="EMBL" id="SACR01000007">
    <property type="protein sequence ID" value="RVU43431.1"/>
    <property type="molecule type" value="Genomic_DNA"/>
</dbReference>
<keyword evidence="5" id="KW-1185">Reference proteome</keyword>
<evidence type="ECO:0000313" key="5">
    <source>
        <dbReference type="Proteomes" id="UP000285575"/>
    </source>
</evidence>
<dbReference type="GO" id="GO:0016780">
    <property type="term" value="F:phosphotransferase activity, for other substituted phosphate groups"/>
    <property type="evidence" value="ECO:0007669"/>
    <property type="project" value="TreeGrafter"/>
</dbReference>
<gene>
    <name evidence="4" type="ORF">EOE66_21070</name>
</gene>
<keyword evidence="2" id="KW-0812">Transmembrane</keyword>
<evidence type="ECO:0000256" key="2">
    <source>
        <dbReference type="SAM" id="Phobius"/>
    </source>
</evidence>
<feature type="transmembrane region" description="Helical" evidence="2">
    <location>
        <begin position="268"/>
        <end position="290"/>
    </location>
</feature>
<keyword evidence="2" id="KW-1133">Transmembrane helix</keyword>
<protein>
    <recommendedName>
        <fullName evidence="3">Bacterial sugar transferase domain-containing protein</fullName>
    </recommendedName>
</protein>
<evidence type="ECO:0000256" key="1">
    <source>
        <dbReference type="ARBA" id="ARBA00006464"/>
    </source>
</evidence>
<dbReference type="OrthoDB" id="9808602at2"/>
<dbReference type="Pfam" id="PF02397">
    <property type="entry name" value="Bac_transf"/>
    <property type="match status" value="1"/>
</dbReference>
<feature type="transmembrane region" description="Helical" evidence="2">
    <location>
        <begin position="302"/>
        <end position="322"/>
    </location>
</feature>
<sequence length="473" mass="52582">MLKRTFDLLAAGAGLLALAPLFALLALLIKLDSPGPVFFRQWRVGRHGEPFRIFKFRTMTVQQQPGGPEVTVAGDARITRTGAWLRRWKLDELPQLIDVLRGTMSLVGPRPEVPRYVAHYPPAWRERLLSVRPGITDFASVRYRDENELLARAENPEREYIDVVLPAKLHYALRYVENPSLTSDLRVLGLTLRTVFAPRLPSPWSLLPMKDSPFWPWLDRKMSALSPRNRAIATAVDGLVVLACWHITYLFRLGFERWQPGRPWYDDYVSFGVVAAYLLAMALTGVPRGLWRFFGFDDFKRIAMACGIAGLVSAVAVLMAQLVGVARAVLVLHPLFCLLALCLLRMGYRMLWEHARACASGEDFEQRRAIVLGAGEAGRRVVNTLHRRDGWVILALLDDDRAKWGLRIGGVGVEGGLGDLALPHVLAGATHVIVALPGATAEEQGRVLELARQTGLAVMTVPPRGALQVDETG</sequence>
<dbReference type="PANTHER" id="PTHR30576:SF20">
    <property type="entry name" value="QUINOVOSAMINEPHOSPHOTRANSFERAE-RELATED"/>
    <property type="match status" value="1"/>
</dbReference>
<feature type="transmembrane region" description="Helical" evidence="2">
    <location>
        <begin position="230"/>
        <end position="248"/>
    </location>
</feature>
<accession>A0A437R9H3</accession>
<dbReference type="AlphaFoldDB" id="A0A437R9H3"/>
<evidence type="ECO:0000259" key="3">
    <source>
        <dbReference type="Pfam" id="PF02397"/>
    </source>
</evidence>